<name>A0A1G7C644_9FLAO</name>
<dbReference type="OrthoDB" id="1263968at2"/>
<dbReference type="Proteomes" id="UP000198517">
    <property type="component" value="Unassembled WGS sequence"/>
</dbReference>
<protein>
    <recommendedName>
        <fullName evidence="3">Membrane-bound lysozyme-inhibitor of c-type lysozyme</fullName>
    </recommendedName>
</protein>
<reference evidence="1 2" key="1">
    <citation type="submission" date="2016-10" db="EMBL/GenBank/DDBJ databases">
        <authorList>
            <person name="de Groot N.N."/>
        </authorList>
    </citation>
    <scope>NUCLEOTIDE SEQUENCE [LARGE SCALE GENOMIC DNA]</scope>
    <source>
        <strain evidence="1 2">DSM 24015</strain>
    </source>
</reference>
<proteinExistence type="predicted"/>
<dbReference type="AlphaFoldDB" id="A0A1G7C644"/>
<gene>
    <name evidence="1" type="ORF">SAMN05421544_10767</name>
</gene>
<keyword evidence="2" id="KW-1185">Reference proteome</keyword>
<organism evidence="1 2">
    <name type="scientific">Riemerella columbipharyngis</name>
    <dbReference type="NCBI Taxonomy" id="1071918"/>
    <lineage>
        <taxon>Bacteria</taxon>
        <taxon>Pseudomonadati</taxon>
        <taxon>Bacteroidota</taxon>
        <taxon>Flavobacteriia</taxon>
        <taxon>Flavobacteriales</taxon>
        <taxon>Weeksellaceae</taxon>
        <taxon>Riemerella</taxon>
    </lineage>
</organism>
<evidence type="ECO:0008006" key="3">
    <source>
        <dbReference type="Google" id="ProtNLM"/>
    </source>
</evidence>
<dbReference type="RefSeq" id="WP_092736458.1">
    <property type="nucleotide sequence ID" value="NZ_FNAS01000007.1"/>
</dbReference>
<dbReference type="EMBL" id="FNAS01000007">
    <property type="protein sequence ID" value="SDE34842.1"/>
    <property type="molecule type" value="Genomic_DNA"/>
</dbReference>
<dbReference type="STRING" id="1071918.SAMN05421544_10767"/>
<accession>A0A1G7C644</accession>
<evidence type="ECO:0000313" key="1">
    <source>
        <dbReference type="EMBL" id="SDE34842.1"/>
    </source>
</evidence>
<evidence type="ECO:0000313" key="2">
    <source>
        <dbReference type="Proteomes" id="UP000198517"/>
    </source>
</evidence>
<sequence length="124" mass="13958">MRKIIWGIIIIAGFANISCKESKNTASEDNTPVEKPTSLVQPKRVYTNNEGSEIDIIYFAKGDEVAVKLIKDGKTYELLAKGTNEKGNPIFTNEDLIWEILEDGHSGKLSLPEQKTTLYKEERK</sequence>